<dbReference type="GO" id="GO:0008233">
    <property type="term" value="F:peptidase activity"/>
    <property type="evidence" value="ECO:0007669"/>
    <property type="project" value="UniProtKB-KW"/>
</dbReference>
<dbReference type="SUPFAM" id="SSF57756">
    <property type="entry name" value="Retrovirus zinc finger-like domains"/>
    <property type="match status" value="1"/>
</dbReference>
<dbReference type="Pfam" id="PF22936">
    <property type="entry name" value="Pol_BBD"/>
    <property type="match status" value="1"/>
</dbReference>
<feature type="domain" description="CCHC-type" evidence="6">
    <location>
        <begin position="221"/>
        <end position="234"/>
    </location>
</feature>
<evidence type="ECO:0000256" key="1">
    <source>
        <dbReference type="ARBA" id="ARBA00022670"/>
    </source>
</evidence>
<dbReference type="Pfam" id="PF14223">
    <property type="entry name" value="Retrotran_gag_2"/>
    <property type="match status" value="1"/>
</dbReference>
<dbReference type="Gene3D" id="3.30.420.10">
    <property type="entry name" value="Ribonuclease H-like superfamily/Ribonuclease H"/>
    <property type="match status" value="1"/>
</dbReference>
<keyword evidence="1" id="KW-0645">Protease</keyword>
<evidence type="ECO:0000256" key="3">
    <source>
        <dbReference type="ARBA" id="ARBA00022801"/>
    </source>
</evidence>
<dbReference type="InterPro" id="IPR013103">
    <property type="entry name" value="RVT_2"/>
</dbReference>
<feature type="region of interest" description="Disordered" evidence="5">
    <location>
        <begin position="239"/>
        <end position="258"/>
    </location>
</feature>
<keyword evidence="4" id="KW-0863">Zinc-finger</keyword>
<dbReference type="EMBL" id="CAKLBY020000263">
    <property type="protein sequence ID" value="CAK7941063.1"/>
    <property type="molecule type" value="Genomic_DNA"/>
</dbReference>
<evidence type="ECO:0000313" key="7">
    <source>
        <dbReference type="EMBL" id="CAK7941063.1"/>
    </source>
</evidence>
<sequence>MSSNNTSASVSIDKFDGDNYSTWCRYMRGVFLTKSVWYVVNRETSPTFTDTRASDEYVKASNIAFGLMLLHMDADYHHVVDNCEEAWTAWSRLKMLYGGSQKAGRIYLKRQLFSIKMAEGANVLHHCSEVLNIGAKLSSIGAKMEDEDIAICLLLSLPKSFENVVLNLEMSNAELRTQDVVKVLTNEHIKRQGEKMTTATTTVKTEDATKAFSTERKPYQCTYCGKVGHTAERCWTKQKDESRGAQRGGNGRGRGANNVQWRHYDEGNSYDRVAFAVSFECGVSTNKNGPGMWAVDSGATHHICHDKFKFASLVEGNDGEILVADGNKAAIKGVGTIVEKVILPNGEEREIEIKNALYVPSMSKNLLSVPQINSHGKFQVVFDGSKMYVTLKNSQQVVATADLVDGLYWLRATQRSANVTTSGTSCADLHARMGHAPVDVLRKMIATNMIKDVRVPLKSGGATTCRGCQQGKMVQKPFPSNRDKRSYDTFELLHLDICGPMEKDSLGGSKYLLLIIDEASGCMKGFCLRVKSESEDYIRKYITMVQTQFCKKVKFVRHDGAREFATNLLQLFYEEVSKAYRVYDIEAGQVVISRDVNFDESTFGLQLPITDEDVDDLDFELLDLDDEELRQMEYKQTGKRKNRLNDEDTAAPRPRAVRQRPGLEESSAPENNSSRQEEDEETKDSGDSTPPVFWRASANAVEAAVDLSEPSTFEAAVSGPDQVHWRKAIHAELESMRLRGVFRAAKLPNGQRAIGTKWVFKIKRKADGSIEKYKARLVAKGFRQKYGIDYTETFSPVVKYVTLRMVIAISKHFGWPIDQLDVVTAFLYGVMKEQVFCVIPEGVELDSTFDCLELVKSIYGLKQASRVWNETFDVMNFRLVGPSAKRKVNIYL</sequence>
<proteinExistence type="predicted"/>
<accession>A0AAV1V5Q9</accession>
<keyword evidence="3" id="KW-0378">Hydrolase</keyword>
<dbReference type="PROSITE" id="PS50158">
    <property type="entry name" value="ZF_CCHC"/>
    <property type="match status" value="1"/>
</dbReference>
<dbReference type="PANTHER" id="PTHR42648:SF28">
    <property type="entry name" value="TRANSPOSON-ENCODED PROTEIN WITH RIBONUCLEASE H-LIKE AND RETROVIRUS ZINC FINGER-LIKE DOMAINS"/>
    <property type="match status" value="1"/>
</dbReference>
<dbReference type="InterPro" id="IPR001878">
    <property type="entry name" value="Znf_CCHC"/>
</dbReference>
<dbReference type="InterPro" id="IPR054722">
    <property type="entry name" value="PolX-like_BBD"/>
</dbReference>
<dbReference type="AlphaFoldDB" id="A0AAV1V5Q9"/>
<evidence type="ECO:0000256" key="4">
    <source>
        <dbReference type="PROSITE-ProRule" id="PRU00047"/>
    </source>
</evidence>
<keyword evidence="2" id="KW-0479">Metal-binding</keyword>
<dbReference type="InterPro" id="IPR057670">
    <property type="entry name" value="SH3_retrovirus"/>
</dbReference>
<dbReference type="GO" id="GO:0003676">
    <property type="term" value="F:nucleic acid binding"/>
    <property type="evidence" value="ECO:0007669"/>
    <property type="project" value="InterPro"/>
</dbReference>
<evidence type="ECO:0000256" key="5">
    <source>
        <dbReference type="SAM" id="MobiDB-lite"/>
    </source>
</evidence>
<evidence type="ECO:0000313" key="8">
    <source>
        <dbReference type="Proteomes" id="UP001162060"/>
    </source>
</evidence>
<dbReference type="PANTHER" id="PTHR42648">
    <property type="entry name" value="TRANSPOSASE, PUTATIVE-RELATED"/>
    <property type="match status" value="1"/>
</dbReference>
<dbReference type="Pfam" id="PF07727">
    <property type="entry name" value="RVT_2"/>
    <property type="match status" value="1"/>
</dbReference>
<evidence type="ECO:0000256" key="2">
    <source>
        <dbReference type="ARBA" id="ARBA00022723"/>
    </source>
</evidence>
<dbReference type="GO" id="GO:0008270">
    <property type="term" value="F:zinc ion binding"/>
    <property type="evidence" value="ECO:0007669"/>
    <property type="project" value="UniProtKB-KW"/>
</dbReference>
<dbReference type="SUPFAM" id="SSF53098">
    <property type="entry name" value="Ribonuclease H-like"/>
    <property type="match status" value="1"/>
</dbReference>
<dbReference type="InterPro" id="IPR036875">
    <property type="entry name" value="Znf_CCHC_sf"/>
</dbReference>
<dbReference type="InterPro" id="IPR039537">
    <property type="entry name" value="Retrotran_Ty1/copia-like"/>
</dbReference>
<dbReference type="InterPro" id="IPR012337">
    <property type="entry name" value="RNaseH-like_sf"/>
</dbReference>
<feature type="region of interest" description="Disordered" evidence="5">
    <location>
        <begin position="634"/>
        <end position="692"/>
    </location>
</feature>
<name>A0AAV1V5Q9_9STRA</name>
<dbReference type="Pfam" id="PF25597">
    <property type="entry name" value="SH3_retrovirus"/>
    <property type="match status" value="1"/>
</dbReference>
<protein>
    <recommendedName>
        <fullName evidence="6">CCHC-type domain-containing protein</fullName>
    </recommendedName>
</protein>
<dbReference type="GO" id="GO:0006508">
    <property type="term" value="P:proteolysis"/>
    <property type="evidence" value="ECO:0007669"/>
    <property type="project" value="UniProtKB-KW"/>
</dbReference>
<comment type="caution">
    <text evidence="7">The sequence shown here is derived from an EMBL/GenBank/DDBJ whole genome shotgun (WGS) entry which is preliminary data.</text>
</comment>
<keyword evidence="4" id="KW-0862">Zinc</keyword>
<reference evidence="7" key="1">
    <citation type="submission" date="2024-01" db="EMBL/GenBank/DDBJ databases">
        <authorList>
            <person name="Webb A."/>
        </authorList>
    </citation>
    <scope>NUCLEOTIDE SEQUENCE</scope>
    <source>
        <strain evidence="7">Pm1</strain>
    </source>
</reference>
<dbReference type="InterPro" id="IPR036397">
    <property type="entry name" value="RNaseH_sf"/>
</dbReference>
<evidence type="ECO:0000259" key="6">
    <source>
        <dbReference type="PROSITE" id="PS50158"/>
    </source>
</evidence>
<organism evidence="7 8">
    <name type="scientific">Peronospora matthiolae</name>
    <dbReference type="NCBI Taxonomy" id="2874970"/>
    <lineage>
        <taxon>Eukaryota</taxon>
        <taxon>Sar</taxon>
        <taxon>Stramenopiles</taxon>
        <taxon>Oomycota</taxon>
        <taxon>Peronosporomycetes</taxon>
        <taxon>Peronosporales</taxon>
        <taxon>Peronosporaceae</taxon>
        <taxon>Peronospora</taxon>
    </lineage>
</organism>
<gene>
    <name evidence="7" type="ORF">PM001_LOCUS26213</name>
</gene>
<dbReference type="Proteomes" id="UP001162060">
    <property type="component" value="Unassembled WGS sequence"/>
</dbReference>